<organism evidence="1 2">
    <name type="scientific">Brevinema andersonii</name>
    <dbReference type="NCBI Taxonomy" id="34097"/>
    <lineage>
        <taxon>Bacteria</taxon>
        <taxon>Pseudomonadati</taxon>
        <taxon>Spirochaetota</taxon>
        <taxon>Spirochaetia</taxon>
        <taxon>Brevinematales</taxon>
        <taxon>Brevinemataceae</taxon>
        <taxon>Brevinema</taxon>
    </lineage>
</organism>
<protein>
    <submittedName>
        <fullName evidence="1">Uncharacterized protein</fullName>
    </submittedName>
</protein>
<dbReference type="Proteomes" id="UP000240042">
    <property type="component" value="Unassembled WGS sequence"/>
</dbReference>
<dbReference type="EMBL" id="FOKY01000022">
    <property type="protein sequence ID" value="SFB92392.1"/>
    <property type="molecule type" value="Genomic_DNA"/>
</dbReference>
<keyword evidence="2" id="KW-1185">Reference proteome</keyword>
<reference evidence="2" key="1">
    <citation type="submission" date="2016-10" db="EMBL/GenBank/DDBJ databases">
        <authorList>
            <person name="Varghese N."/>
            <person name="Submissions S."/>
        </authorList>
    </citation>
    <scope>NUCLEOTIDE SEQUENCE [LARGE SCALE GENOMIC DNA]</scope>
    <source>
        <strain evidence="2">ATCC 43811</strain>
    </source>
</reference>
<sequence>MLYLTSPEEKFMLKIPYPNLDYTNIANSPLNIYPLKAQTFYYEMVHTFTKHEQQNALKTPLKDIEIAFQKPALS</sequence>
<proteinExistence type="predicted"/>
<name>A0A1I1F0G9_BREAD</name>
<evidence type="ECO:0000313" key="1">
    <source>
        <dbReference type="EMBL" id="SFB92392.1"/>
    </source>
</evidence>
<accession>A0A1I1F0G9</accession>
<dbReference type="AlphaFoldDB" id="A0A1I1F0G9"/>
<evidence type="ECO:0000313" key="2">
    <source>
        <dbReference type="Proteomes" id="UP000240042"/>
    </source>
</evidence>
<gene>
    <name evidence="1" type="ORF">SAMN02745150_01332</name>
</gene>